<dbReference type="SUPFAM" id="SSF103473">
    <property type="entry name" value="MFS general substrate transporter"/>
    <property type="match status" value="1"/>
</dbReference>
<dbReference type="AlphaFoldDB" id="A0A9P9WWK8"/>
<evidence type="ECO:0000256" key="3">
    <source>
        <dbReference type="ARBA" id="ARBA00022448"/>
    </source>
</evidence>
<dbReference type="PANTHER" id="PTHR48022">
    <property type="entry name" value="PLASTIDIC GLUCOSE TRANSPORTER 4"/>
    <property type="match status" value="1"/>
</dbReference>
<evidence type="ECO:0000259" key="9">
    <source>
        <dbReference type="PROSITE" id="PS50850"/>
    </source>
</evidence>
<evidence type="ECO:0000256" key="2">
    <source>
        <dbReference type="ARBA" id="ARBA00010992"/>
    </source>
</evidence>
<dbReference type="InterPro" id="IPR050360">
    <property type="entry name" value="MFS_Sugar_Transporters"/>
</dbReference>
<protein>
    <recommendedName>
        <fullName evidence="9">Major facilitator superfamily (MFS) profile domain-containing protein</fullName>
    </recommendedName>
</protein>
<comment type="subcellular location">
    <subcellularLocation>
        <location evidence="1">Membrane</location>
        <topology evidence="1">Multi-pass membrane protein</topology>
    </subcellularLocation>
</comment>
<evidence type="ECO:0000313" key="11">
    <source>
        <dbReference type="Proteomes" id="UP000829685"/>
    </source>
</evidence>
<comment type="similarity">
    <text evidence="2 7">Belongs to the major facilitator superfamily. Sugar transporter (TC 2.A.1.1) family.</text>
</comment>
<dbReference type="GO" id="GO:0005351">
    <property type="term" value="F:carbohydrate:proton symporter activity"/>
    <property type="evidence" value="ECO:0007669"/>
    <property type="project" value="TreeGrafter"/>
</dbReference>
<sequence>MVHVPVHAPSKGARGHQSDVLAAQDEAPQFEKVTWYSDPNLRKLYACCAVLMVASATTGYDGMLVNTSQQIDAWGKAFPEIDPNSPIGTQYLGLLVNMFNIGSIISFFMTPYVADNYGRKTAIVVGCLFMVVGGCLTAFCNGYNMYIAGRFFLGFGNSFAQMSSPLLLTEICHPQHRGPVTAVYNCLWNAGALLVSCIGWGTAQIKNDWSWRSITFIQIVPSLIQLGFIYWIPESPRYLLSKDREEEALNMLAFYHGSGDSNNTTVQFEFREIRETMRMEKEAARSSGYIDFIRTKGNRWRLAILISLGIISQYSGNALFSNYMNTIYAGAGITDQNQKLGLSTGRTIYDLIITIVAAMNVDRFGRRPLFLLSAGGMCFAFVCWTICGAIYENSGGLNSSSGYAQLVFIWLFSAFYDIGFSGLLIAYALEVLPFKLRAKGMMIMNITVQAVLALGNQTNQLAWINLPHHWNFMLFYTLWDFCEFVFVYFVYVETKGPTLEEIARIFDGEEAVAHINIHQVEKEIHTTIHEEEITSPKSAL</sequence>
<keyword evidence="6 8" id="KW-0472">Membrane</keyword>
<accession>A0A9P9WWK8</accession>
<evidence type="ECO:0000256" key="7">
    <source>
        <dbReference type="RuleBase" id="RU003346"/>
    </source>
</evidence>
<dbReference type="NCBIfam" id="TIGR00879">
    <property type="entry name" value="SP"/>
    <property type="match status" value="1"/>
</dbReference>
<dbReference type="InterPro" id="IPR020846">
    <property type="entry name" value="MFS_dom"/>
</dbReference>
<organism evidence="10 11">
    <name type="scientific">Neoarthrinium moseri</name>
    <dbReference type="NCBI Taxonomy" id="1658444"/>
    <lineage>
        <taxon>Eukaryota</taxon>
        <taxon>Fungi</taxon>
        <taxon>Dikarya</taxon>
        <taxon>Ascomycota</taxon>
        <taxon>Pezizomycotina</taxon>
        <taxon>Sordariomycetes</taxon>
        <taxon>Xylariomycetidae</taxon>
        <taxon>Amphisphaeriales</taxon>
        <taxon>Apiosporaceae</taxon>
        <taxon>Neoarthrinium</taxon>
    </lineage>
</organism>
<feature type="domain" description="Major facilitator superfamily (MFS) profile" evidence="9">
    <location>
        <begin position="47"/>
        <end position="495"/>
    </location>
</feature>
<dbReference type="InterPro" id="IPR005828">
    <property type="entry name" value="MFS_sugar_transport-like"/>
</dbReference>
<feature type="transmembrane region" description="Helical" evidence="8">
    <location>
        <begin position="180"/>
        <end position="203"/>
    </location>
</feature>
<dbReference type="PANTHER" id="PTHR48022:SF66">
    <property type="entry name" value="MFS HEXOSE TRANSPORTER"/>
    <property type="match status" value="1"/>
</dbReference>
<feature type="transmembrane region" description="Helical" evidence="8">
    <location>
        <begin position="403"/>
        <end position="429"/>
    </location>
</feature>
<dbReference type="InterPro" id="IPR005829">
    <property type="entry name" value="Sugar_transporter_CS"/>
</dbReference>
<evidence type="ECO:0000256" key="6">
    <source>
        <dbReference type="ARBA" id="ARBA00023136"/>
    </source>
</evidence>
<dbReference type="EMBL" id="JAFIMR010000002">
    <property type="protein sequence ID" value="KAI1880531.1"/>
    <property type="molecule type" value="Genomic_DNA"/>
</dbReference>
<dbReference type="InterPro" id="IPR036259">
    <property type="entry name" value="MFS_trans_sf"/>
</dbReference>
<dbReference type="GO" id="GO:0016020">
    <property type="term" value="C:membrane"/>
    <property type="evidence" value="ECO:0007669"/>
    <property type="project" value="UniProtKB-SubCell"/>
</dbReference>
<keyword evidence="3 7" id="KW-0813">Transport</keyword>
<evidence type="ECO:0000256" key="5">
    <source>
        <dbReference type="ARBA" id="ARBA00022989"/>
    </source>
</evidence>
<dbReference type="InterPro" id="IPR003663">
    <property type="entry name" value="Sugar/inositol_transpt"/>
</dbReference>
<name>A0A9P9WWK8_9PEZI</name>
<feature type="transmembrane region" description="Helical" evidence="8">
    <location>
        <begin position="91"/>
        <end position="114"/>
    </location>
</feature>
<evidence type="ECO:0000256" key="1">
    <source>
        <dbReference type="ARBA" id="ARBA00004141"/>
    </source>
</evidence>
<proteinExistence type="inferred from homology"/>
<dbReference type="FunFam" id="1.20.1250.20:FF:000117">
    <property type="entry name" value="MFS hexose transporter"/>
    <property type="match status" value="1"/>
</dbReference>
<feature type="transmembrane region" description="Helical" evidence="8">
    <location>
        <begin position="209"/>
        <end position="232"/>
    </location>
</feature>
<evidence type="ECO:0000313" key="10">
    <source>
        <dbReference type="EMBL" id="KAI1880531.1"/>
    </source>
</evidence>
<reference evidence="10" key="1">
    <citation type="submission" date="2021-03" db="EMBL/GenBank/DDBJ databases">
        <title>Revisited historic fungal species revealed as producer of novel bioactive compounds through whole genome sequencing and comparative genomics.</title>
        <authorList>
            <person name="Vignolle G.A."/>
            <person name="Hochenegger N."/>
            <person name="Mach R.L."/>
            <person name="Mach-Aigner A.R."/>
            <person name="Javad Rahimi M."/>
            <person name="Salim K.A."/>
            <person name="Chan C.M."/>
            <person name="Lim L.B.L."/>
            <person name="Cai F."/>
            <person name="Druzhinina I.S."/>
            <person name="U'Ren J.M."/>
            <person name="Derntl C."/>
        </authorList>
    </citation>
    <scope>NUCLEOTIDE SEQUENCE</scope>
    <source>
        <strain evidence="10">TUCIM 5799</strain>
    </source>
</reference>
<dbReference type="PROSITE" id="PS00216">
    <property type="entry name" value="SUGAR_TRANSPORT_1"/>
    <property type="match status" value="1"/>
</dbReference>
<feature type="transmembrane region" description="Helical" evidence="8">
    <location>
        <begin position="441"/>
        <end position="458"/>
    </location>
</feature>
<dbReference type="Gene3D" id="1.20.1250.20">
    <property type="entry name" value="MFS general substrate transporter like domains"/>
    <property type="match status" value="1"/>
</dbReference>
<keyword evidence="4 8" id="KW-0812">Transmembrane</keyword>
<keyword evidence="11" id="KW-1185">Reference proteome</keyword>
<comment type="caution">
    <text evidence="10">The sequence shown here is derived from an EMBL/GenBank/DDBJ whole genome shotgun (WGS) entry which is preliminary data.</text>
</comment>
<dbReference type="OrthoDB" id="6133115at2759"/>
<feature type="transmembrane region" description="Helical" evidence="8">
    <location>
        <begin position="121"/>
        <end position="139"/>
    </location>
</feature>
<keyword evidence="5 8" id="KW-1133">Transmembrane helix</keyword>
<evidence type="ECO:0000256" key="8">
    <source>
        <dbReference type="SAM" id="Phobius"/>
    </source>
</evidence>
<dbReference type="Pfam" id="PF00083">
    <property type="entry name" value="Sugar_tr"/>
    <property type="match status" value="1"/>
</dbReference>
<feature type="transmembrane region" description="Helical" evidence="8">
    <location>
        <begin position="370"/>
        <end position="391"/>
    </location>
</feature>
<evidence type="ECO:0000256" key="4">
    <source>
        <dbReference type="ARBA" id="ARBA00022692"/>
    </source>
</evidence>
<feature type="transmembrane region" description="Helical" evidence="8">
    <location>
        <begin position="145"/>
        <end position="168"/>
    </location>
</feature>
<dbReference type="PROSITE" id="PS50850">
    <property type="entry name" value="MFS"/>
    <property type="match status" value="1"/>
</dbReference>
<feature type="transmembrane region" description="Helical" evidence="8">
    <location>
        <begin position="470"/>
        <end position="491"/>
    </location>
</feature>
<gene>
    <name evidence="10" type="ORF">JX265_000771</name>
</gene>
<dbReference type="Proteomes" id="UP000829685">
    <property type="component" value="Unassembled WGS sequence"/>
</dbReference>